<accession>A0ABN2VTI1</accession>
<dbReference type="RefSeq" id="WP_344526941.1">
    <property type="nucleotide sequence ID" value="NZ_BAAAPE010000007.1"/>
</dbReference>
<feature type="transmembrane region" description="Helical" evidence="1">
    <location>
        <begin position="42"/>
        <end position="62"/>
    </location>
</feature>
<keyword evidence="3" id="KW-1185">Reference proteome</keyword>
<keyword evidence="1" id="KW-1133">Transmembrane helix</keyword>
<evidence type="ECO:0000256" key="1">
    <source>
        <dbReference type="SAM" id="Phobius"/>
    </source>
</evidence>
<name>A0ABN2VTI1_9ACTN</name>
<dbReference type="Proteomes" id="UP001500016">
    <property type="component" value="Unassembled WGS sequence"/>
</dbReference>
<sequence>MKNLLGFVCFVLLAQGLGGLLHEFTDGWWTPWTVVHRIGFLHGYEVYVCVLLVVLGLAVGAASDAVGKKRT</sequence>
<organism evidence="2 3">
    <name type="scientific">Streptomyces albiaxialis</name>
    <dbReference type="NCBI Taxonomy" id="329523"/>
    <lineage>
        <taxon>Bacteria</taxon>
        <taxon>Bacillati</taxon>
        <taxon>Actinomycetota</taxon>
        <taxon>Actinomycetes</taxon>
        <taxon>Kitasatosporales</taxon>
        <taxon>Streptomycetaceae</taxon>
        <taxon>Streptomyces</taxon>
    </lineage>
</organism>
<keyword evidence="1" id="KW-0472">Membrane</keyword>
<evidence type="ECO:0000313" key="2">
    <source>
        <dbReference type="EMBL" id="GAA2071683.1"/>
    </source>
</evidence>
<protein>
    <submittedName>
        <fullName evidence="2">Uncharacterized protein</fullName>
    </submittedName>
</protein>
<proteinExistence type="predicted"/>
<gene>
    <name evidence="2" type="ORF">GCM10009801_23630</name>
</gene>
<reference evidence="2 3" key="1">
    <citation type="journal article" date="2019" name="Int. J. Syst. Evol. Microbiol.">
        <title>The Global Catalogue of Microorganisms (GCM) 10K type strain sequencing project: providing services to taxonomists for standard genome sequencing and annotation.</title>
        <authorList>
            <consortium name="The Broad Institute Genomics Platform"/>
            <consortium name="The Broad Institute Genome Sequencing Center for Infectious Disease"/>
            <person name="Wu L."/>
            <person name="Ma J."/>
        </authorList>
    </citation>
    <scope>NUCLEOTIDE SEQUENCE [LARGE SCALE GENOMIC DNA]</scope>
    <source>
        <strain evidence="2 3">JCM 15478</strain>
    </source>
</reference>
<dbReference type="EMBL" id="BAAAPE010000007">
    <property type="protein sequence ID" value="GAA2071683.1"/>
    <property type="molecule type" value="Genomic_DNA"/>
</dbReference>
<comment type="caution">
    <text evidence="2">The sequence shown here is derived from an EMBL/GenBank/DDBJ whole genome shotgun (WGS) entry which is preliminary data.</text>
</comment>
<keyword evidence="1" id="KW-0812">Transmembrane</keyword>
<evidence type="ECO:0000313" key="3">
    <source>
        <dbReference type="Proteomes" id="UP001500016"/>
    </source>
</evidence>